<comment type="caution">
    <text evidence="2">The sequence shown here is derived from an EMBL/GenBank/DDBJ whole genome shotgun (WGS) entry which is preliminary data.</text>
</comment>
<sequence>MNSRIVLFFLTLLALALFATANPVPNPDAVVVKKALKQYDARRGVPKRREELHPSKIWRRAPLPEATA</sequence>
<keyword evidence="1" id="KW-0732">Signal</keyword>
<keyword evidence="3" id="KW-1185">Reference proteome</keyword>
<dbReference type="EMBL" id="JAPEVG010000379">
    <property type="protein sequence ID" value="KAJ8463667.1"/>
    <property type="molecule type" value="Genomic_DNA"/>
</dbReference>
<evidence type="ECO:0000256" key="1">
    <source>
        <dbReference type="SAM" id="SignalP"/>
    </source>
</evidence>
<gene>
    <name evidence="2" type="ORF">ONZ51_g10109</name>
</gene>
<evidence type="ECO:0000313" key="3">
    <source>
        <dbReference type="Proteomes" id="UP001215151"/>
    </source>
</evidence>
<organism evidence="2 3">
    <name type="scientific">Trametes cubensis</name>
    <dbReference type="NCBI Taxonomy" id="1111947"/>
    <lineage>
        <taxon>Eukaryota</taxon>
        <taxon>Fungi</taxon>
        <taxon>Dikarya</taxon>
        <taxon>Basidiomycota</taxon>
        <taxon>Agaricomycotina</taxon>
        <taxon>Agaricomycetes</taxon>
        <taxon>Polyporales</taxon>
        <taxon>Polyporaceae</taxon>
        <taxon>Trametes</taxon>
    </lineage>
</organism>
<protein>
    <submittedName>
        <fullName evidence="2">Uncharacterized protein</fullName>
    </submittedName>
</protein>
<dbReference type="AlphaFoldDB" id="A0AAD7X6R0"/>
<dbReference type="Proteomes" id="UP001215151">
    <property type="component" value="Unassembled WGS sequence"/>
</dbReference>
<name>A0AAD7X6R0_9APHY</name>
<proteinExistence type="predicted"/>
<evidence type="ECO:0000313" key="2">
    <source>
        <dbReference type="EMBL" id="KAJ8463667.1"/>
    </source>
</evidence>
<reference evidence="2" key="1">
    <citation type="submission" date="2022-11" db="EMBL/GenBank/DDBJ databases">
        <title>Genome Sequence of Cubamyces cubensis.</title>
        <authorList>
            <person name="Buettner E."/>
        </authorList>
    </citation>
    <scope>NUCLEOTIDE SEQUENCE</scope>
    <source>
        <strain evidence="2">MPL-01</strain>
    </source>
</reference>
<accession>A0AAD7X6R0</accession>
<feature type="signal peptide" evidence="1">
    <location>
        <begin position="1"/>
        <end position="21"/>
    </location>
</feature>
<feature type="chain" id="PRO_5042118047" evidence="1">
    <location>
        <begin position="22"/>
        <end position="68"/>
    </location>
</feature>